<feature type="domain" description="NodB homology" evidence="1">
    <location>
        <begin position="39"/>
        <end position="141"/>
    </location>
</feature>
<reference evidence="2" key="1">
    <citation type="journal article" date="2015" name="Nature">
        <title>Complex archaea that bridge the gap between prokaryotes and eukaryotes.</title>
        <authorList>
            <person name="Spang A."/>
            <person name="Saw J.H."/>
            <person name="Jorgensen S.L."/>
            <person name="Zaremba-Niedzwiedzka K."/>
            <person name="Martijn J."/>
            <person name="Lind A.E."/>
            <person name="van Eijk R."/>
            <person name="Schleper C."/>
            <person name="Guy L."/>
            <person name="Ettema T.J."/>
        </authorList>
    </citation>
    <scope>NUCLEOTIDE SEQUENCE</scope>
</reference>
<dbReference type="EMBL" id="LAZR01064780">
    <property type="protein sequence ID" value="KKK56861.1"/>
    <property type="molecule type" value="Genomic_DNA"/>
</dbReference>
<dbReference type="InterPro" id="IPR011330">
    <property type="entry name" value="Glyco_hydro/deAcase_b/a-brl"/>
</dbReference>
<dbReference type="Pfam" id="PF01522">
    <property type="entry name" value="Polysacc_deac_1"/>
    <property type="match status" value="1"/>
</dbReference>
<accession>A0A0F8Z9X9</accession>
<comment type="caution">
    <text evidence="2">The sequence shown here is derived from an EMBL/GenBank/DDBJ whole genome shotgun (WGS) entry which is preliminary data.</text>
</comment>
<dbReference type="GO" id="GO:0005975">
    <property type="term" value="P:carbohydrate metabolic process"/>
    <property type="evidence" value="ECO:0007669"/>
    <property type="project" value="InterPro"/>
</dbReference>
<gene>
    <name evidence="2" type="ORF">LCGC14_3060270</name>
</gene>
<dbReference type="Gene3D" id="3.20.20.370">
    <property type="entry name" value="Glycoside hydrolase/deacetylase"/>
    <property type="match status" value="1"/>
</dbReference>
<sequence length="173" mass="20691">ILPTIMRHFRNDDILQVEVFSHKQGRRLNPKIAFDLFKECDKIFERYDYPCILAVLSEGIDYYPEWVEYIKKNKHRYQIELHGSKHYYYNSLSEEEGYKDLKQAKEKIEKEFGVKVTTWVVPHGVKKSPEWGLRVCKKLGLEIAVLSNPKNPYMFHFWHKGQVARVKRMIENA</sequence>
<evidence type="ECO:0000259" key="1">
    <source>
        <dbReference type="Pfam" id="PF01522"/>
    </source>
</evidence>
<dbReference type="InterPro" id="IPR002509">
    <property type="entry name" value="NODB_dom"/>
</dbReference>
<organism evidence="2">
    <name type="scientific">marine sediment metagenome</name>
    <dbReference type="NCBI Taxonomy" id="412755"/>
    <lineage>
        <taxon>unclassified sequences</taxon>
        <taxon>metagenomes</taxon>
        <taxon>ecological metagenomes</taxon>
    </lineage>
</organism>
<evidence type="ECO:0000313" key="2">
    <source>
        <dbReference type="EMBL" id="KKK56861.1"/>
    </source>
</evidence>
<dbReference type="AlphaFoldDB" id="A0A0F8Z9X9"/>
<proteinExistence type="predicted"/>
<protein>
    <recommendedName>
        <fullName evidence="1">NodB homology domain-containing protein</fullName>
    </recommendedName>
</protein>
<feature type="non-terminal residue" evidence="2">
    <location>
        <position position="1"/>
    </location>
</feature>
<dbReference type="GO" id="GO:0016810">
    <property type="term" value="F:hydrolase activity, acting on carbon-nitrogen (but not peptide) bonds"/>
    <property type="evidence" value="ECO:0007669"/>
    <property type="project" value="InterPro"/>
</dbReference>
<dbReference type="SUPFAM" id="SSF88713">
    <property type="entry name" value="Glycoside hydrolase/deacetylase"/>
    <property type="match status" value="1"/>
</dbReference>
<name>A0A0F8Z9X9_9ZZZZ</name>